<evidence type="ECO:0008006" key="2">
    <source>
        <dbReference type="Google" id="ProtNLM"/>
    </source>
</evidence>
<comment type="caution">
    <text evidence="1">The sequence shown here is derived from an EMBL/GenBank/DDBJ whole genome shotgun (WGS) entry which is preliminary data.</text>
</comment>
<organism evidence="1">
    <name type="scientific">marine sediment metagenome</name>
    <dbReference type="NCBI Taxonomy" id="412755"/>
    <lineage>
        <taxon>unclassified sequences</taxon>
        <taxon>metagenomes</taxon>
        <taxon>ecological metagenomes</taxon>
    </lineage>
</organism>
<dbReference type="EMBL" id="LAZR01049042">
    <property type="protein sequence ID" value="KKK90569.1"/>
    <property type="molecule type" value="Genomic_DNA"/>
</dbReference>
<dbReference type="InterPro" id="IPR008983">
    <property type="entry name" value="Tumour_necrosis_fac-like_dom"/>
</dbReference>
<dbReference type="Gene3D" id="2.60.120.40">
    <property type="match status" value="1"/>
</dbReference>
<sequence>DNTDGDALKITDDVNPSTGNTVWEMTTAGERTMPLQPAFLATHSAAQNDVTGNNTAVTVDFTTTIFDQNADYDGTNTYTSPVTGRHQFNTSVRFDDLAANSTNGVIRIVTSNRSYQSSAGNYGALRQTTADVNAITLSHATITDMDAADTAFIQVLVGGMGADTVDLIGDVTSTYFSGGLLF</sequence>
<reference evidence="1" key="1">
    <citation type="journal article" date="2015" name="Nature">
        <title>Complex archaea that bridge the gap between prokaryotes and eukaryotes.</title>
        <authorList>
            <person name="Spang A."/>
            <person name="Saw J.H."/>
            <person name="Jorgensen S.L."/>
            <person name="Zaremba-Niedzwiedzka K."/>
            <person name="Martijn J."/>
            <person name="Lind A.E."/>
            <person name="van Eijk R."/>
            <person name="Schleper C."/>
            <person name="Guy L."/>
            <person name="Ettema T.J."/>
        </authorList>
    </citation>
    <scope>NUCLEOTIDE SEQUENCE</scope>
</reference>
<evidence type="ECO:0000313" key="1">
    <source>
        <dbReference type="EMBL" id="KKK90569.1"/>
    </source>
</evidence>
<dbReference type="AlphaFoldDB" id="A0A0F9BJ09"/>
<dbReference type="SUPFAM" id="SSF49842">
    <property type="entry name" value="TNF-like"/>
    <property type="match status" value="1"/>
</dbReference>
<proteinExistence type="predicted"/>
<accession>A0A0F9BJ09</accession>
<gene>
    <name evidence="1" type="ORF">LCGC14_2721710</name>
</gene>
<protein>
    <recommendedName>
        <fullName evidence="2">C1q domain-containing protein</fullName>
    </recommendedName>
</protein>
<feature type="non-terminal residue" evidence="1">
    <location>
        <position position="1"/>
    </location>
</feature>
<name>A0A0F9BJ09_9ZZZZ</name>